<evidence type="ECO:0000313" key="2">
    <source>
        <dbReference type="Proteomes" id="UP000253940"/>
    </source>
</evidence>
<protein>
    <submittedName>
        <fullName evidence="1">DUF2058 domain-containing protein</fullName>
    </submittedName>
</protein>
<dbReference type="AlphaFoldDB" id="A0A345P4H8"/>
<dbReference type="RefSeq" id="WP_114898297.1">
    <property type="nucleotide sequence ID" value="NZ_CP031222.1"/>
</dbReference>
<dbReference type="EMBL" id="CP031222">
    <property type="protein sequence ID" value="AXI02187.1"/>
    <property type="molecule type" value="Genomic_DNA"/>
</dbReference>
<accession>A0A345P4H8</accession>
<dbReference type="InterPro" id="IPR018636">
    <property type="entry name" value="DUF2058"/>
</dbReference>
<proteinExistence type="predicted"/>
<keyword evidence="2" id="KW-1185">Reference proteome</keyword>
<organism evidence="1 2">
    <name type="scientific">Aquirhabdus parva</name>
    <dbReference type="NCBI Taxonomy" id="2283318"/>
    <lineage>
        <taxon>Bacteria</taxon>
        <taxon>Pseudomonadati</taxon>
        <taxon>Pseudomonadota</taxon>
        <taxon>Gammaproteobacteria</taxon>
        <taxon>Moraxellales</taxon>
        <taxon>Moraxellaceae</taxon>
        <taxon>Aquirhabdus</taxon>
    </lineage>
</organism>
<name>A0A345P4H8_9GAMM</name>
<evidence type="ECO:0000313" key="1">
    <source>
        <dbReference type="EMBL" id="AXI02187.1"/>
    </source>
</evidence>
<dbReference type="KEGG" id="mbah:HYN46_04570"/>
<sequence>MAKNALQAQLLKAGLVDAKKAKKINQQQQHAIKTGHNEDDVKQALAAAQAEKLARDQALNRERQHALELKTQAANIRQMLSQHQIKDTSGDVTYQFIDAGKIKKIYVTQEVYDQIVKGRIAIARLDEHYPLLPRALADKIAERAPEVIVIRNEKTVPQQGIDEDDPYAAYVIPDDLMW</sequence>
<gene>
    <name evidence="1" type="ORF">HYN46_04570</name>
</gene>
<reference evidence="1 2" key="1">
    <citation type="submission" date="2018-07" db="EMBL/GenBank/DDBJ databases">
        <title>Genome sequencing of Moraxellaceae gen. HYN0046.</title>
        <authorList>
            <person name="Kim M."/>
            <person name="Yi H."/>
        </authorList>
    </citation>
    <scope>NUCLEOTIDE SEQUENCE [LARGE SCALE GENOMIC DNA]</scope>
    <source>
        <strain evidence="1 2">HYN0046</strain>
    </source>
</reference>
<dbReference type="OrthoDB" id="5294470at2"/>
<dbReference type="Pfam" id="PF09831">
    <property type="entry name" value="DUF2058"/>
    <property type="match status" value="1"/>
</dbReference>
<dbReference type="Proteomes" id="UP000253940">
    <property type="component" value="Chromosome"/>
</dbReference>